<keyword evidence="8" id="KW-1185">Reference proteome</keyword>
<feature type="compositionally biased region" description="Basic and acidic residues" evidence="6">
    <location>
        <begin position="8"/>
        <end position="18"/>
    </location>
</feature>
<dbReference type="InterPro" id="IPR006259">
    <property type="entry name" value="Adenyl_kin_sub"/>
</dbReference>
<dbReference type="InterPro" id="IPR000850">
    <property type="entry name" value="Adenylat/UMP-CMP_kin"/>
</dbReference>
<dbReference type="GO" id="GO:0004017">
    <property type="term" value="F:AMP kinase activity"/>
    <property type="evidence" value="ECO:0007669"/>
    <property type="project" value="InterPro"/>
</dbReference>
<dbReference type="GO" id="GO:0005524">
    <property type="term" value="F:ATP binding"/>
    <property type="evidence" value="ECO:0007669"/>
    <property type="project" value="InterPro"/>
</dbReference>
<evidence type="ECO:0000256" key="1">
    <source>
        <dbReference type="ARBA" id="ARBA00022679"/>
    </source>
</evidence>
<organism evidence="8 9">
    <name type="scientific">Globodera rostochiensis</name>
    <name type="common">Golden nematode worm</name>
    <name type="synonym">Heterodera rostochiensis</name>
    <dbReference type="NCBI Taxonomy" id="31243"/>
    <lineage>
        <taxon>Eukaryota</taxon>
        <taxon>Metazoa</taxon>
        <taxon>Ecdysozoa</taxon>
        <taxon>Nematoda</taxon>
        <taxon>Chromadorea</taxon>
        <taxon>Rhabditida</taxon>
        <taxon>Tylenchina</taxon>
        <taxon>Tylenchomorpha</taxon>
        <taxon>Tylenchoidea</taxon>
        <taxon>Heteroderidae</taxon>
        <taxon>Heteroderinae</taxon>
        <taxon>Globodera</taxon>
    </lineage>
</organism>
<dbReference type="Pfam" id="PF05191">
    <property type="entry name" value="ADK_lid"/>
    <property type="match status" value="1"/>
</dbReference>
<evidence type="ECO:0000256" key="6">
    <source>
        <dbReference type="SAM" id="MobiDB-lite"/>
    </source>
</evidence>
<dbReference type="NCBIfam" id="TIGR01351">
    <property type="entry name" value="adk"/>
    <property type="match status" value="1"/>
</dbReference>
<dbReference type="InterPro" id="IPR033690">
    <property type="entry name" value="Adenylat_kinase_CS"/>
</dbReference>
<reference evidence="9" key="1">
    <citation type="submission" date="2022-11" db="UniProtKB">
        <authorList>
            <consortium name="WormBaseParasite"/>
        </authorList>
    </citation>
    <scope>IDENTIFICATION</scope>
</reference>
<dbReference type="Proteomes" id="UP000887572">
    <property type="component" value="Unplaced"/>
</dbReference>
<evidence type="ECO:0000256" key="4">
    <source>
        <dbReference type="ARBA" id="ARBA00078453"/>
    </source>
</evidence>
<dbReference type="FunFam" id="3.40.50.300:FF:000106">
    <property type="entry name" value="Adenylate kinase mitochondrial"/>
    <property type="match status" value="1"/>
</dbReference>
<comment type="similarity">
    <text evidence="5">Belongs to the adenylate kinase family.</text>
</comment>
<evidence type="ECO:0000313" key="8">
    <source>
        <dbReference type="Proteomes" id="UP000887572"/>
    </source>
</evidence>
<dbReference type="Pfam" id="PF00406">
    <property type="entry name" value="ADK"/>
    <property type="match status" value="1"/>
</dbReference>
<dbReference type="PANTHER" id="PTHR23359">
    <property type="entry name" value="NUCLEOTIDE KINASE"/>
    <property type="match status" value="1"/>
</dbReference>
<dbReference type="HAMAP" id="MF_00235">
    <property type="entry name" value="Adenylate_kinase_Adk"/>
    <property type="match status" value="1"/>
</dbReference>
<evidence type="ECO:0000256" key="2">
    <source>
        <dbReference type="ARBA" id="ARBA00022741"/>
    </source>
</evidence>
<evidence type="ECO:0000256" key="5">
    <source>
        <dbReference type="RuleBase" id="RU003330"/>
    </source>
</evidence>
<keyword evidence="3 5" id="KW-0418">Kinase</keyword>
<evidence type="ECO:0000313" key="9">
    <source>
        <dbReference type="WBParaSite" id="Gr19_v10_g17776.t1"/>
    </source>
</evidence>
<sequence length="261" mass="29267">MVNFPWSRKTEEPKEKVVTTHPEPTQGIHTVRTVLMGPPGAGKGTQNSTSVLATKLAKKYESCHLSTGDLLRAEIKAGTPLGKKVKALVDRGDLVSDDIVCEMIDKNLSTEACRNGFILDGFPRNIAQAEKLDALLEKRQQPLLAAVEFSVNEELLVKRIVGRLFHGPSGRSYHEQFNPPKKAMTDDVTGEPLIRRDDDTEKVLRKRLADYYSMTTPLVSYYSKRGIHTKIDASQSIEKVDMELDKIFGKVVQPKKRFVYI</sequence>
<evidence type="ECO:0000256" key="3">
    <source>
        <dbReference type="ARBA" id="ARBA00022777"/>
    </source>
</evidence>
<dbReference type="WBParaSite" id="Gr19_v10_g17776.t1">
    <property type="protein sequence ID" value="Gr19_v10_g17776.t1"/>
    <property type="gene ID" value="Gr19_v10_g17776"/>
</dbReference>
<dbReference type="CDD" id="cd01428">
    <property type="entry name" value="ADK"/>
    <property type="match status" value="1"/>
</dbReference>
<protein>
    <recommendedName>
        <fullName evidence="4">Lethal protein 754</fullName>
    </recommendedName>
</protein>
<dbReference type="Gene3D" id="3.40.50.300">
    <property type="entry name" value="P-loop containing nucleotide triphosphate hydrolases"/>
    <property type="match status" value="1"/>
</dbReference>
<dbReference type="PROSITE" id="PS00113">
    <property type="entry name" value="ADENYLATE_KINASE"/>
    <property type="match status" value="1"/>
</dbReference>
<keyword evidence="2" id="KW-0547">Nucleotide-binding</keyword>
<dbReference type="NCBIfam" id="NF001381">
    <property type="entry name" value="PRK00279.1-3"/>
    <property type="match status" value="1"/>
</dbReference>
<dbReference type="AlphaFoldDB" id="A0A914HI96"/>
<dbReference type="PRINTS" id="PR00094">
    <property type="entry name" value="ADENYLTKNASE"/>
</dbReference>
<evidence type="ECO:0000259" key="7">
    <source>
        <dbReference type="Pfam" id="PF05191"/>
    </source>
</evidence>
<dbReference type="NCBIfam" id="NF011100">
    <property type="entry name" value="PRK14527.1"/>
    <property type="match status" value="1"/>
</dbReference>
<proteinExistence type="inferred from homology"/>
<accession>A0A914HI96</accession>
<name>A0A914HI96_GLORO</name>
<feature type="domain" description="Adenylate kinase active site lid" evidence="7">
    <location>
        <begin position="163"/>
        <end position="198"/>
    </location>
</feature>
<keyword evidence="1 5" id="KW-0808">Transferase</keyword>
<dbReference type="InterPro" id="IPR007862">
    <property type="entry name" value="Adenylate_kinase_lid-dom"/>
</dbReference>
<feature type="region of interest" description="Disordered" evidence="6">
    <location>
        <begin position="1"/>
        <end position="21"/>
    </location>
</feature>
<dbReference type="SUPFAM" id="SSF52540">
    <property type="entry name" value="P-loop containing nucleoside triphosphate hydrolases"/>
    <property type="match status" value="1"/>
</dbReference>
<dbReference type="InterPro" id="IPR027417">
    <property type="entry name" value="P-loop_NTPase"/>
</dbReference>